<evidence type="ECO:0000313" key="11">
    <source>
        <dbReference type="Proteomes" id="UP000592342"/>
    </source>
</evidence>
<evidence type="ECO:0000313" key="9">
    <source>
        <dbReference type="Proteomes" id="UP000325127"/>
    </source>
</evidence>
<evidence type="ECO:0000313" key="7">
    <source>
        <dbReference type="Proteomes" id="UP000258253"/>
    </source>
</evidence>
<accession>A0A0C7KF36</accession>
<dbReference type="EMBL" id="CP043670">
    <property type="protein sequence ID" value="QEP92603.1"/>
    <property type="molecule type" value="Genomic_DNA"/>
</dbReference>
<dbReference type="EMBL" id="JACLQZ010000001">
    <property type="protein sequence ID" value="MBC2872857.1"/>
    <property type="molecule type" value="Genomic_DNA"/>
</dbReference>
<evidence type="ECO:0000313" key="8">
    <source>
        <dbReference type="Proteomes" id="UP000259975"/>
    </source>
</evidence>
<gene>
    <name evidence="4" type="ORF">FZ928_15945</name>
    <name evidence="3" type="ORF">G4V31_00330</name>
    <name evidence="1" type="ORF">H7U16_08305</name>
    <name evidence="2" type="ORF">H7U18_08550</name>
    <name evidence="5" type="ORF">SAMEA3499901_01268</name>
    <name evidence="6" type="ORF">SAMEA3538828_00445</name>
</gene>
<organism evidence="6 7">
    <name type="scientific">Klebsiella pneumoniae</name>
    <dbReference type="NCBI Taxonomy" id="573"/>
    <lineage>
        <taxon>Bacteria</taxon>
        <taxon>Pseudomonadati</taxon>
        <taxon>Pseudomonadota</taxon>
        <taxon>Gammaproteobacteria</taxon>
        <taxon>Enterobacterales</taxon>
        <taxon>Enterobacteriaceae</taxon>
        <taxon>Klebsiella/Raoultella group</taxon>
        <taxon>Klebsiella</taxon>
        <taxon>Klebsiella pneumoniae complex</taxon>
    </lineage>
</organism>
<reference evidence="1 11" key="4">
    <citation type="submission" date="2020-08" db="EMBL/GenBank/DDBJ databases">
        <title>Tigecycline and colistin resistance in Klebsiella pneumoniae.</title>
        <authorList>
            <person name="Ramesh N."/>
            <person name="Shanthini T."/>
            <person name="Prasanth M."/>
            <person name="Senthilkumar N."/>
            <person name="Meesala Krishna M."/>
            <person name="Guruswami G."/>
        </authorList>
    </citation>
    <scope>NUCLEOTIDE SEQUENCE [LARGE SCALE GENOMIC DNA]</scope>
    <source>
        <strain evidence="1 11">SHM 84</strain>
        <strain evidence="2">SHM 84C</strain>
    </source>
</reference>
<dbReference type="Proteomes" id="UP000479475">
    <property type="component" value="Unassembled WGS sequence"/>
</dbReference>
<proteinExistence type="predicted"/>
<dbReference type="KEGG" id="kpx:PMK1_02588"/>
<evidence type="ECO:0000313" key="10">
    <source>
        <dbReference type="Proteomes" id="UP000479475"/>
    </source>
</evidence>
<reference evidence="7 8" key="1">
    <citation type="submission" date="2018-08" db="EMBL/GenBank/DDBJ databases">
        <authorList>
            <consortium name="Pathogen Informatics"/>
        </authorList>
    </citation>
    <scope>NUCLEOTIDE SEQUENCE [LARGE SCALE GENOMIC DNA]</scope>
    <source>
        <strain evidence="5 8">EuSCAPE_AT029</strain>
        <strain evidence="6 7">EuSCAPE_HU047</strain>
    </source>
</reference>
<evidence type="ECO:0000313" key="2">
    <source>
        <dbReference type="EMBL" id="MBC2872857.1"/>
    </source>
</evidence>
<evidence type="ECO:0000313" key="6">
    <source>
        <dbReference type="EMBL" id="SYR29367.1"/>
    </source>
</evidence>
<dbReference type="RefSeq" id="WP_022631218.1">
    <property type="nucleotide sequence ID" value="NZ_AP022139.1"/>
</dbReference>
<dbReference type="EMBL" id="JAAKYD010000001">
    <property type="protein sequence ID" value="NGN70581.1"/>
    <property type="molecule type" value="Genomic_DNA"/>
</dbReference>
<reference evidence="3 10" key="3">
    <citation type="submission" date="2020-02" db="EMBL/GenBank/DDBJ databases">
        <title>Klebsiella pneumoniae genome sequencing and assembly.</title>
        <authorList>
            <person name="Starkova P.S."/>
            <person name="Sulyan O.S."/>
            <person name="Likholetova D.V."/>
            <person name="Ageevets V.A."/>
            <person name="Lazareva I.V."/>
            <person name="Sopova J.V."/>
            <person name="Sidorenko S.V."/>
        </authorList>
    </citation>
    <scope>NUCLEOTIDE SEQUENCE [LARGE SCALE GENOMIC DNA]</scope>
    <source>
        <strain evidence="3 10">2429</strain>
    </source>
</reference>
<dbReference type="Proteomes" id="UP000258253">
    <property type="component" value="Unassembled WGS sequence"/>
</dbReference>
<evidence type="ECO:0000313" key="5">
    <source>
        <dbReference type="EMBL" id="SXN30269.1"/>
    </source>
</evidence>
<dbReference type="InterPro" id="IPR047675">
    <property type="entry name" value="Putative_zinc-bd"/>
</dbReference>
<dbReference type="AlphaFoldDB" id="A0A0C7KF36"/>
<sequence>MISDKEKYRLLRLYKAVLNRNHEARLEWRKQFDEGDRGNLLDQMLVGRHEHLILPPEPEYEPYPDISGLRCGARTRSGTACKITAIYSNGRCKFHGGLSTGAKTKGGRARQYEGYCAWLEKQRASKAGRKRTRKYVSDVARIGSLILSKIGASEKDRKLQAVDGIGLRMSGGALVAELPNSHSITVRLTTTSPQYGGARWWYVCPTCGKRKASLYFLDESLCCRQCAGLHYASQSK</sequence>
<dbReference type="Proteomes" id="UP000629923">
    <property type="component" value="Unassembled WGS sequence"/>
</dbReference>
<evidence type="ECO:0000313" key="4">
    <source>
        <dbReference type="EMBL" id="QEP92603.1"/>
    </source>
</evidence>
<dbReference type="EMBL" id="JACLRA010000001">
    <property type="protein sequence ID" value="MBC2862380.1"/>
    <property type="molecule type" value="Genomic_DNA"/>
</dbReference>
<dbReference type="EMBL" id="UKGE01000004">
    <property type="protein sequence ID" value="SXN30269.1"/>
    <property type="molecule type" value="Genomic_DNA"/>
</dbReference>
<name>A0A0C7KF36_KLEPN</name>
<dbReference type="Proteomes" id="UP000592342">
    <property type="component" value="Unassembled WGS sequence"/>
</dbReference>
<dbReference type="Proteomes" id="UP000325127">
    <property type="component" value="Chromosome"/>
</dbReference>
<dbReference type="EMBL" id="ULCI01000002">
    <property type="protein sequence ID" value="SYR29367.1"/>
    <property type="molecule type" value="Genomic_DNA"/>
</dbReference>
<dbReference type="NCBIfam" id="NF041373">
    <property type="entry name" value="HGG_STG"/>
    <property type="match status" value="1"/>
</dbReference>
<protein>
    <submittedName>
        <fullName evidence="6">Periplasmic glucans biosynthesis protein</fullName>
    </submittedName>
</protein>
<evidence type="ECO:0000313" key="3">
    <source>
        <dbReference type="EMBL" id="NGN70581.1"/>
    </source>
</evidence>
<reference evidence="4 9" key="2">
    <citation type="submission" date="2019-08" db="EMBL/GenBank/DDBJ databases">
        <title>Emergence of NDM-5-producing hypervirulent Klebsiella pneumoniae from clinical infections.</title>
        <authorList>
            <person name="Shen Z."/>
            <person name="Zhang H."/>
            <person name="Li M."/>
        </authorList>
    </citation>
    <scope>NUCLEOTIDE SEQUENCE [LARGE SCALE GENOMIC DNA]</scope>
    <source>
        <strain evidence="4 9">RJ18-01</strain>
    </source>
</reference>
<dbReference type="Proteomes" id="UP000259975">
    <property type="component" value="Unassembled WGS sequence"/>
</dbReference>
<evidence type="ECO:0000313" key="1">
    <source>
        <dbReference type="EMBL" id="MBC2862380.1"/>
    </source>
</evidence>